<dbReference type="AlphaFoldDB" id="A0A369K6S5"/>
<protein>
    <submittedName>
        <fullName evidence="2">Uncharacterized protein</fullName>
    </submittedName>
</protein>
<feature type="compositionally biased region" description="Polar residues" evidence="1">
    <location>
        <begin position="1"/>
        <end position="10"/>
    </location>
</feature>
<proteinExistence type="predicted"/>
<dbReference type="Proteomes" id="UP000076154">
    <property type="component" value="Unassembled WGS sequence"/>
</dbReference>
<dbReference type="InParanoid" id="A0A369K6S5"/>
<name>A0A369K6S5_HYPMA</name>
<reference evidence="2" key="1">
    <citation type="submission" date="2018-04" db="EMBL/GenBank/DDBJ databases">
        <title>Whole genome sequencing of Hypsizygus marmoreus.</title>
        <authorList>
            <person name="Choi I.-G."/>
            <person name="Min B."/>
            <person name="Kim J.-G."/>
            <person name="Kim S."/>
            <person name="Oh Y.-L."/>
            <person name="Kong W.-S."/>
            <person name="Park H."/>
            <person name="Jeong J."/>
            <person name="Song E.-S."/>
        </authorList>
    </citation>
    <scope>NUCLEOTIDE SEQUENCE [LARGE SCALE GENOMIC DNA]</scope>
    <source>
        <strain evidence="2">51987-8</strain>
    </source>
</reference>
<organism evidence="2 3">
    <name type="scientific">Hypsizygus marmoreus</name>
    <name type="common">White beech mushroom</name>
    <name type="synonym">Agaricus marmoreus</name>
    <dbReference type="NCBI Taxonomy" id="39966"/>
    <lineage>
        <taxon>Eukaryota</taxon>
        <taxon>Fungi</taxon>
        <taxon>Dikarya</taxon>
        <taxon>Basidiomycota</taxon>
        <taxon>Agaricomycotina</taxon>
        <taxon>Agaricomycetes</taxon>
        <taxon>Agaricomycetidae</taxon>
        <taxon>Agaricales</taxon>
        <taxon>Tricholomatineae</taxon>
        <taxon>Lyophyllaceae</taxon>
        <taxon>Hypsizygus</taxon>
    </lineage>
</organism>
<accession>A0A369K6S5</accession>
<feature type="region of interest" description="Disordered" evidence="1">
    <location>
        <begin position="1"/>
        <end position="45"/>
    </location>
</feature>
<dbReference type="EMBL" id="LUEZ02000010">
    <property type="protein sequence ID" value="RDB29170.1"/>
    <property type="molecule type" value="Genomic_DNA"/>
</dbReference>
<feature type="compositionally biased region" description="Low complexity" evidence="1">
    <location>
        <begin position="11"/>
        <end position="27"/>
    </location>
</feature>
<evidence type="ECO:0000313" key="3">
    <source>
        <dbReference type="Proteomes" id="UP000076154"/>
    </source>
</evidence>
<evidence type="ECO:0000313" key="2">
    <source>
        <dbReference type="EMBL" id="RDB29170.1"/>
    </source>
</evidence>
<comment type="caution">
    <text evidence="2">The sequence shown here is derived from an EMBL/GenBank/DDBJ whole genome shotgun (WGS) entry which is preliminary data.</text>
</comment>
<evidence type="ECO:0000256" key="1">
    <source>
        <dbReference type="SAM" id="MobiDB-lite"/>
    </source>
</evidence>
<keyword evidence="3" id="KW-1185">Reference proteome</keyword>
<gene>
    <name evidence="2" type="ORF">Hypma_015080</name>
</gene>
<sequence length="123" mass="13891">MSSHHAITSRSSATSPHASPGPASGPTRSRPIRSQRYSPYPNPRHSLRRLNITHLDQAYLEQLVDSVRPRSPRRILAAALAPPAPEPQIHRTEENVEDERGGIIFRIMEWIFKFLEDIIIGPI</sequence>